<evidence type="ECO:0000313" key="2">
    <source>
        <dbReference type="Proteomes" id="UP000189670"/>
    </source>
</evidence>
<evidence type="ECO:0000313" key="1">
    <source>
        <dbReference type="EMBL" id="ETR67658.1"/>
    </source>
</evidence>
<proteinExistence type="predicted"/>
<dbReference type="EMBL" id="ATBP01001273">
    <property type="protein sequence ID" value="ETR67658.1"/>
    <property type="molecule type" value="Genomic_DNA"/>
</dbReference>
<protein>
    <submittedName>
        <fullName evidence="1">Uncharacterized protein</fullName>
    </submittedName>
</protein>
<comment type="caution">
    <text evidence="1">The sequence shown here is derived from an EMBL/GenBank/DDBJ whole genome shotgun (WGS) entry which is preliminary data.</text>
</comment>
<name>A0A1V1NYM5_9BACT</name>
<gene>
    <name evidence="1" type="ORF">OMM_05027</name>
</gene>
<sequence length="229" mass="26047">MGRELVIVPNVIPGWNEADYVDEYVEYSDDGEEVLVQVPPHQISNVYELADFMKPIEDFRDKSQLCSRMDLTKVFVTSRFLEDQIVDVPQFIGGSLYDFIKLRRDESESFAAWEKYARQVIASSHFTEYELNEAIREGVSEMKERMLLLNSKGLFEAIGMSLFSTSMLVSQLYEGNEGQLSASIAALSSVSLGVKAIVEQSKERKLLRTDPRQFLALANLDLSKQKCSY</sequence>
<accession>A0A1V1NYM5</accession>
<organism evidence="1 2">
    <name type="scientific">Candidatus Magnetoglobus multicellularis str. Araruama</name>
    <dbReference type="NCBI Taxonomy" id="890399"/>
    <lineage>
        <taxon>Bacteria</taxon>
        <taxon>Pseudomonadati</taxon>
        <taxon>Thermodesulfobacteriota</taxon>
        <taxon>Desulfobacteria</taxon>
        <taxon>Desulfobacterales</taxon>
        <taxon>Desulfobacteraceae</taxon>
        <taxon>Candidatus Magnetoglobus</taxon>
    </lineage>
</organism>
<dbReference type="AlphaFoldDB" id="A0A1V1NYM5"/>
<dbReference type="Proteomes" id="UP000189670">
    <property type="component" value="Unassembled WGS sequence"/>
</dbReference>
<reference evidence="2" key="1">
    <citation type="submission" date="2012-11" db="EMBL/GenBank/DDBJ databases">
        <authorList>
            <person name="Lucero-Rivera Y.E."/>
            <person name="Tovar-Ramirez D."/>
        </authorList>
    </citation>
    <scope>NUCLEOTIDE SEQUENCE [LARGE SCALE GENOMIC DNA]</scope>
    <source>
        <strain evidence="2">Araruama</strain>
    </source>
</reference>